<dbReference type="EMBL" id="CAKXAJ010000132">
    <property type="protein sequence ID" value="CAH2207423.1"/>
    <property type="molecule type" value="Genomic_DNA"/>
</dbReference>
<dbReference type="Proteomes" id="UP000838756">
    <property type="component" value="Unassembled WGS sequence"/>
</dbReference>
<feature type="region of interest" description="Disordered" evidence="1">
    <location>
        <begin position="1"/>
        <end position="22"/>
    </location>
</feature>
<comment type="caution">
    <text evidence="2">The sequence shown here is derived from an EMBL/GenBank/DDBJ whole genome shotgun (WGS) entry which is preliminary data.</text>
</comment>
<evidence type="ECO:0000313" key="2">
    <source>
        <dbReference type="EMBL" id="CAH2207423.1"/>
    </source>
</evidence>
<reference evidence="2" key="1">
    <citation type="submission" date="2022-03" db="EMBL/GenBank/DDBJ databases">
        <authorList>
            <person name="Lindestad O."/>
        </authorList>
    </citation>
    <scope>NUCLEOTIDE SEQUENCE</scope>
</reference>
<dbReference type="AlphaFoldDB" id="A0A8S4QCB4"/>
<proteinExistence type="predicted"/>
<feature type="compositionally biased region" description="Polar residues" evidence="1">
    <location>
        <begin position="1"/>
        <end position="10"/>
    </location>
</feature>
<keyword evidence="3" id="KW-1185">Reference proteome</keyword>
<dbReference type="Pfam" id="PF15967">
    <property type="entry name" value="Nucleoporin_FG2"/>
    <property type="match status" value="1"/>
</dbReference>
<evidence type="ECO:0000256" key="1">
    <source>
        <dbReference type="SAM" id="MobiDB-lite"/>
    </source>
</evidence>
<feature type="non-terminal residue" evidence="2">
    <location>
        <position position="1"/>
    </location>
</feature>
<organism evidence="2 3">
    <name type="scientific">Pararge aegeria aegeria</name>
    <dbReference type="NCBI Taxonomy" id="348720"/>
    <lineage>
        <taxon>Eukaryota</taxon>
        <taxon>Metazoa</taxon>
        <taxon>Ecdysozoa</taxon>
        <taxon>Arthropoda</taxon>
        <taxon>Hexapoda</taxon>
        <taxon>Insecta</taxon>
        <taxon>Pterygota</taxon>
        <taxon>Neoptera</taxon>
        <taxon>Endopterygota</taxon>
        <taxon>Lepidoptera</taxon>
        <taxon>Glossata</taxon>
        <taxon>Ditrysia</taxon>
        <taxon>Papilionoidea</taxon>
        <taxon>Nymphalidae</taxon>
        <taxon>Satyrinae</taxon>
        <taxon>Satyrini</taxon>
        <taxon>Parargina</taxon>
        <taxon>Pararge</taxon>
    </lineage>
</organism>
<evidence type="ECO:0000313" key="3">
    <source>
        <dbReference type="Proteomes" id="UP000838756"/>
    </source>
</evidence>
<sequence>QGTTNNTTADGKNEPPKQTKLPNEISTTVESFKEFVKKQKSLSSDVMRVNTKPLHKVGREAETMLRAILALRGECGRSRAQSFRLRAAAATALAAAETAARDSPGADPEGLSPPTYIKDLIAELEQQLITFRSQMDVADKQMQSSPKLLTEQGVFFYTLYD</sequence>
<dbReference type="OrthoDB" id="2538017at2759"/>
<accession>A0A8S4QCB4</accession>
<name>A0A8S4QCB4_9NEOP</name>
<gene>
    <name evidence="2" type="primary">jg3517</name>
    <name evidence="2" type="ORF">PAEG_LOCUS45</name>
</gene>
<protein>
    <submittedName>
        <fullName evidence="2">Jg3517 protein</fullName>
    </submittedName>
</protein>